<proteinExistence type="predicted"/>
<evidence type="ECO:0000313" key="2">
    <source>
        <dbReference type="Proteomes" id="UP000238169"/>
    </source>
</evidence>
<dbReference type="RefSeq" id="WP_146149979.1">
    <property type="nucleotide sequence ID" value="NZ_OGTP01000005.1"/>
</dbReference>
<accession>A0A2U3I3T3</accession>
<gene>
    <name evidence="1" type="ORF">NOV72_02040</name>
</gene>
<dbReference type="AlphaFoldDB" id="A0A2U3I3T3"/>
<evidence type="ECO:0000313" key="1">
    <source>
        <dbReference type="EMBL" id="SPB14809.1"/>
    </source>
</evidence>
<protein>
    <submittedName>
        <fullName evidence="1">Uncharacterized protein</fullName>
    </submittedName>
</protein>
<keyword evidence="2" id="KW-1185">Reference proteome</keyword>
<name>A0A2U3I3T3_9BURK</name>
<sequence length="97" mass="10777">MSYGQVMLLKHRKNRPEVLKQIMPLKKFHLRAPSVRGRSRSPLSMTLGRCRTAFRSILVDAAAGSVCDAVVHFDGIAAYQLFLADFQTSKNSLGLEA</sequence>
<dbReference type="EMBL" id="OGTP01000005">
    <property type="protein sequence ID" value="SPB14809.1"/>
    <property type="molecule type" value="Genomic_DNA"/>
</dbReference>
<reference evidence="2" key="1">
    <citation type="submission" date="2018-01" db="EMBL/GenBank/DDBJ databases">
        <authorList>
            <person name="Peeters C."/>
        </authorList>
    </citation>
    <scope>NUCLEOTIDE SEQUENCE [LARGE SCALE GENOMIC DNA]</scope>
</reference>
<organism evidence="1 2">
    <name type="scientific">Caballeronia novacaledonica</name>
    <dbReference type="NCBI Taxonomy" id="1544861"/>
    <lineage>
        <taxon>Bacteria</taxon>
        <taxon>Pseudomonadati</taxon>
        <taxon>Pseudomonadota</taxon>
        <taxon>Betaproteobacteria</taxon>
        <taxon>Burkholderiales</taxon>
        <taxon>Burkholderiaceae</taxon>
        <taxon>Caballeronia</taxon>
    </lineage>
</organism>
<dbReference type="Proteomes" id="UP000238169">
    <property type="component" value="Unassembled WGS sequence"/>
</dbReference>